<dbReference type="AlphaFoldDB" id="A0AAF0DDI1"/>
<reference evidence="10" key="1">
    <citation type="submission" date="2023-03" db="EMBL/GenBank/DDBJ databases">
        <title>Emydomyces testavorans Genome Sequence.</title>
        <authorList>
            <person name="Hoyer L."/>
        </authorList>
    </citation>
    <scope>NUCLEOTIDE SEQUENCE</scope>
    <source>
        <strain evidence="10">16-2883</strain>
    </source>
</reference>
<feature type="transmembrane region" description="Helical" evidence="8">
    <location>
        <begin position="195"/>
        <end position="217"/>
    </location>
</feature>
<feature type="transmembrane region" description="Helical" evidence="8">
    <location>
        <begin position="63"/>
        <end position="84"/>
    </location>
</feature>
<evidence type="ECO:0000256" key="5">
    <source>
        <dbReference type="ARBA" id="ARBA00023136"/>
    </source>
</evidence>
<dbReference type="GO" id="GO:0050291">
    <property type="term" value="F:sphingosine N-acyltransferase activity"/>
    <property type="evidence" value="ECO:0007669"/>
    <property type="project" value="UniProtKB-EC"/>
</dbReference>
<dbReference type="GO" id="GO:0046513">
    <property type="term" value="P:ceramide biosynthetic process"/>
    <property type="evidence" value="ECO:0007669"/>
    <property type="project" value="InterPro"/>
</dbReference>
<comment type="similarity">
    <text evidence="2">Belongs to the sphingosine N-acyltransferase family.</text>
</comment>
<dbReference type="Proteomes" id="UP001219355">
    <property type="component" value="Chromosome 1"/>
</dbReference>
<dbReference type="EC" id="2.3.1.24" evidence="10"/>
<keyword evidence="11" id="KW-1185">Reference proteome</keyword>
<dbReference type="GO" id="GO:0016020">
    <property type="term" value="C:membrane"/>
    <property type="evidence" value="ECO:0007669"/>
    <property type="project" value="UniProtKB-SubCell"/>
</dbReference>
<dbReference type="PANTHER" id="PTHR12560">
    <property type="entry name" value="LONGEVITY ASSURANCE FACTOR 1 LAG1"/>
    <property type="match status" value="1"/>
</dbReference>
<comment type="subcellular location">
    <subcellularLocation>
        <location evidence="1">Membrane</location>
        <topology evidence="1">Multi-pass membrane protein</topology>
    </subcellularLocation>
</comment>
<feature type="transmembrane region" description="Helical" evidence="8">
    <location>
        <begin position="358"/>
        <end position="379"/>
    </location>
</feature>
<keyword evidence="5 6" id="KW-0472">Membrane</keyword>
<proteinExistence type="inferred from homology"/>
<protein>
    <submittedName>
        <fullName evidence="10">TRAM superfamily transporter protein</fullName>
        <ecNumber evidence="10">2.3.1.24</ecNumber>
    </submittedName>
</protein>
<evidence type="ECO:0000256" key="2">
    <source>
        <dbReference type="ARBA" id="ARBA00009808"/>
    </source>
</evidence>
<keyword evidence="10" id="KW-0012">Acyltransferase</keyword>
<feature type="transmembrane region" description="Helical" evidence="8">
    <location>
        <begin position="281"/>
        <end position="307"/>
    </location>
</feature>
<feature type="domain" description="TLC" evidence="9">
    <location>
        <begin position="151"/>
        <end position="387"/>
    </location>
</feature>
<accession>A0AAF0DDI1</accession>
<evidence type="ECO:0000313" key="10">
    <source>
        <dbReference type="EMBL" id="WEW55537.1"/>
    </source>
</evidence>
<evidence type="ECO:0000256" key="7">
    <source>
        <dbReference type="SAM" id="MobiDB-lite"/>
    </source>
</evidence>
<feature type="transmembrane region" description="Helical" evidence="8">
    <location>
        <begin position="114"/>
        <end position="136"/>
    </location>
</feature>
<evidence type="ECO:0000256" key="6">
    <source>
        <dbReference type="PROSITE-ProRule" id="PRU00205"/>
    </source>
</evidence>
<evidence type="ECO:0000259" key="9">
    <source>
        <dbReference type="PROSITE" id="PS50922"/>
    </source>
</evidence>
<evidence type="ECO:0000313" key="11">
    <source>
        <dbReference type="Proteomes" id="UP001219355"/>
    </source>
</evidence>
<dbReference type="PANTHER" id="PTHR12560:SF0">
    <property type="entry name" value="LD18904P"/>
    <property type="match status" value="1"/>
</dbReference>
<feature type="region of interest" description="Disordered" evidence="7">
    <location>
        <begin position="392"/>
        <end position="422"/>
    </location>
</feature>
<evidence type="ECO:0000256" key="4">
    <source>
        <dbReference type="ARBA" id="ARBA00022989"/>
    </source>
</evidence>
<evidence type="ECO:0000256" key="3">
    <source>
        <dbReference type="ARBA" id="ARBA00022692"/>
    </source>
</evidence>
<evidence type="ECO:0000256" key="8">
    <source>
        <dbReference type="SAM" id="Phobius"/>
    </source>
</evidence>
<organism evidence="10 11">
    <name type="scientific">Emydomyces testavorans</name>
    <dbReference type="NCBI Taxonomy" id="2070801"/>
    <lineage>
        <taxon>Eukaryota</taxon>
        <taxon>Fungi</taxon>
        <taxon>Dikarya</taxon>
        <taxon>Ascomycota</taxon>
        <taxon>Pezizomycotina</taxon>
        <taxon>Eurotiomycetes</taxon>
        <taxon>Eurotiomycetidae</taxon>
        <taxon>Onygenales</taxon>
        <taxon>Nannizziopsiaceae</taxon>
        <taxon>Emydomyces</taxon>
    </lineage>
</organism>
<evidence type="ECO:0000256" key="1">
    <source>
        <dbReference type="ARBA" id="ARBA00004141"/>
    </source>
</evidence>
<name>A0AAF0DDI1_9EURO</name>
<dbReference type="InterPro" id="IPR016439">
    <property type="entry name" value="Lag1/Lac1-like"/>
</dbReference>
<keyword evidence="10" id="KW-0808">Transferase</keyword>
<gene>
    <name evidence="10" type="ORF">PRK78_000968</name>
</gene>
<sequence>MAKPARSHSNSVTEVEACVSPLEGGRTIGKDATLREWLLSNQIGRLRLQTFPIQTPSSQSTNAMCLAGVSLTILTMIFAIHNLYPSLRPYTSPLLSLPHYRSANGTYVQGLEDISFMMSLIVAFTAIRAIAIDWILLPIAHQLGLKSKTAVRFAEQGWLLVYYIVFWSYGMYIWVNSKYWMDFRGIWADWPSREIPGYFKLYCVLQLSFWLQQIFVINIEERRKDYYQMLTHHIVTSTLLGAAYVYSFYNVANVVLCIMDIVDFLLPAAKMLKYLNYEQLCTVAFAVFLATWFIARHVIYMMLWWSIHRNVPDALPFGCYSGATGQKLVDVNPNSWEALIYPFQNINGPICMSPRIKWAFLALLLFLQVLSLIWFGMILRVAINVLRTGSAAEDTRSDDEDEESTDRKKSVRRGIPNGQDYYNHADNAWSKSVAVNGSSQSHPVRIRTARGRVTLSDQNDRKALLGRIGCDKPS</sequence>
<dbReference type="EMBL" id="CP120627">
    <property type="protein sequence ID" value="WEW55537.1"/>
    <property type="molecule type" value="Genomic_DNA"/>
</dbReference>
<keyword evidence="4 8" id="KW-1133">Transmembrane helix</keyword>
<keyword evidence="3 6" id="KW-0812">Transmembrane</keyword>
<dbReference type="InterPro" id="IPR006634">
    <property type="entry name" value="TLC-dom"/>
</dbReference>
<dbReference type="SMART" id="SM00724">
    <property type="entry name" value="TLC"/>
    <property type="match status" value="1"/>
</dbReference>
<dbReference type="Pfam" id="PF03798">
    <property type="entry name" value="TRAM_LAG1_CLN8"/>
    <property type="match status" value="1"/>
</dbReference>
<dbReference type="PROSITE" id="PS50922">
    <property type="entry name" value="TLC"/>
    <property type="match status" value="1"/>
</dbReference>
<feature type="transmembrane region" description="Helical" evidence="8">
    <location>
        <begin position="157"/>
        <end position="175"/>
    </location>
</feature>